<dbReference type="STRING" id="1121942.SAMN02745148_02565"/>
<dbReference type="PANTHER" id="PTHR45588:SF1">
    <property type="entry name" value="WW DOMAIN-CONTAINING PROTEIN"/>
    <property type="match status" value="1"/>
</dbReference>
<dbReference type="AlphaFoldDB" id="A0A1M5BFU9"/>
<organism evidence="2 3">
    <name type="scientific">Modicisalibacter ilicicola DSM 19980</name>
    <dbReference type="NCBI Taxonomy" id="1121942"/>
    <lineage>
        <taxon>Bacteria</taxon>
        <taxon>Pseudomonadati</taxon>
        <taxon>Pseudomonadota</taxon>
        <taxon>Gammaproteobacteria</taxon>
        <taxon>Oceanospirillales</taxon>
        <taxon>Halomonadaceae</taxon>
        <taxon>Modicisalibacter</taxon>
    </lineage>
</organism>
<dbReference type="InterPro" id="IPR011990">
    <property type="entry name" value="TPR-like_helical_dom_sf"/>
</dbReference>
<name>A0A1M5BFU9_9GAMM</name>
<dbReference type="SUPFAM" id="SSF48452">
    <property type="entry name" value="TPR-like"/>
    <property type="match status" value="1"/>
</dbReference>
<dbReference type="PANTHER" id="PTHR45588">
    <property type="entry name" value="TPR DOMAIN-CONTAINING PROTEIN"/>
    <property type="match status" value="1"/>
</dbReference>
<feature type="repeat" description="TPR" evidence="1">
    <location>
        <begin position="87"/>
        <end position="120"/>
    </location>
</feature>
<dbReference type="EMBL" id="FQUJ01000011">
    <property type="protein sequence ID" value="SHF41404.1"/>
    <property type="molecule type" value="Genomic_DNA"/>
</dbReference>
<dbReference type="Proteomes" id="UP000184346">
    <property type="component" value="Unassembled WGS sequence"/>
</dbReference>
<dbReference type="Gene3D" id="1.25.40.10">
    <property type="entry name" value="Tetratricopeptide repeat domain"/>
    <property type="match status" value="1"/>
</dbReference>
<evidence type="ECO:0000256" key="1">
    <source>
        <dbReference type="PROSITE-ProRule" id="PRU00339"/>
    </source>
</evidence>
<keyword evidence="1" id="KW-0802">TPR repeat</keyword>
<evidence type="ECO:0000313" key="3">
    <source>
        <dbReference type="Proteomes" id="UP000184346"/>
    </source>
</evidence>
<evidence type="ECO:0000313" key="2">
    <source>
        <dbReference type="EMBL" id="SHF41404.1"/>
    </source>
</evidence>
<dbReference type="Pfam" id="PF14559">
    <property type="entry name" value="TPR_19"/>
    <property type="match status" value="1"/>
</dbReference>
<dbReference type="RefSeq" id="WP_175546973.1">
    <property type="nucleotide sequence ID" value="NZ_FQUJ01000011.1"/>
</dbReference>
<gene>
    <name evidence="2" type="ORF">SAMN02745148_02565</name>
</gene>
<dbReference type="InterPro" id="IPR019734">
    <property type="entry name" value="TPR_rpt"/>
</dbReference>
<keyword evidence="3" id="KW-1185">Reference proteome</keyword>
<dbReference type="PROSITE" id="PS50005">
    <property type="entry name" value="TPR"/>
    <property type="match status" value="1"/>
</dbReference>
<sequence>MASARLGRIDEALSEATALNELYNNADLDGLEAQYVPARTLLEIAKHIVEARVEQARQDYPAAEHHLQEAIALEDAIAYMEPPYWYYPVRQTLGAVQLQDGRAEEAIATFRQALAQQPKNGWALWGLLQAQRQAGDASARQTEREFRRVWLGDNALLALDRL</sequence>
<accession>A0A1M5BFU9</accession>
<protein>
    <submittedName>
        <fullName evidence="2">Tetratricopeptide repeat-containing protein</fullName>
    </submittedName>
</protein>
<proteinExistence type="predicted"/>
<reference evidence="2 3" key="1">
    <citation type="submission" date="2016-11" db="EMBL/GenBank/DDBJ databases">
        <authorList>
            <person name="Jaros S."/>
            <person name="Januszkiewicz K."/>
            <person name="Wedrychowicz H."/>
        </authorList>
    </citation>
    <scope>NUCLEOTIDE SEQUENCE [LARGE SCALE GENOMIC DNA]</scope>
    <source>
        <strain evidence="2 3">DSM 19980</strain>
    </source>
</reference>